<dbReference type="PANTHER" id="PTHR14162:SF1">
    <property type="entry name" value="MUCOSAL ADDRESSIN CELL ADHESION MOLECULE 1"/>
    <property type="match status" value="1"/>
</dbReference>
<keyword evidence="2" id="KW-0472">Membrane</keyword>
<evidence type="ECO:0000259" key="4">
    <source>
        <dbReference type="PROSITE" id="PS50835"/>
    </source>
</evidence>
<feature type="compositionally biased region" description="Polar residues" evidence="1">
    <location>
        <begin position="277"/>
        <end position="296"/>
    </location>
</feature>
<name>A0ABM3WLG8_ERIEU</name>
<keyword evidence="2" id="KW-1133">Transmembrane helix</keyword>
<feature type="domain" description="Ig-like" evidence="4">
    <location>
        <begin position="32"/>
        <end position="112"/>
    </location>
</feature>
<keyword evidence="5" id="KW-1185">Reference proteome</keyword>
<organism evidence="5 6">
    <name type="scientific">Erinaceus europaeus</name>
    <name type="common">Western European hedgehog</name>
    <dbReference type="NCBI Taxonomy" id="9365"/>
    <lineage>
        <taxon>Eukaryota</taxon>
        <taxon>Metazoa</taxon>
        <taxon>Chordata</taxon>
        <taxon>Craniata</taxon>
        <taxon>Vertebrata</taxon>
        <taxon>Euteleostomi</taxon>
        <taxon>Mammalia</taxon>
        <taxon>Eutheria</taxon>
        <taxon>Laurasiatheria</taxon>
        <taxon>Eulipotyphla</taxon>
        <taxon>Erinaceidae</taxon>
        <taxon>Erinaceinae</taxon>
        <taxon>Erinaceus</taxon>
    </lineage>
</organism>
<feature type="chain" id="PRO_5046411859" evidence="3">
    <location>
        <begin position="26"/>
        <end position="418"/>
    </location>
</feature>
<gene>
    <name evidence="6" type="primary">MADCAM1</name>
</gene>
<dbReference type="InterPro" id="IPR013783">
    <property type="entry name" value="Ig-like_fold"/>
</dbReference>
<evidence type="ECO:0000313" key="6">
    <source>
        <dbReference type="RefSeq" id="XP_060037413.1"/>
    </source>
</evidence>
<dbReference type="Proteomes" id="UP001652624">
    <property type="component" value="Chromosome 23"/>
</dbReference>
<feature type="signal peptide" evidence="3">
    <location>
        <begin position="1"/>
        <end position="25"/>
    </location>
</feature>
<dbReference type="Pfam" id="PF09085">
    <property type="entry name" value="Adhes-Ig_like"/>
    <property type="match status" value="1"/>
</dbReference>
<proteinExistence type="predicted"/>
<evidence type="ECO:0000256" key="3">
    <source>
        <dbReference type="SAM" id="SignalP"/>
    </source>
</evidence>
<accession>A0ABM3WLG8</accession>
<keyword evidence="2" id="KW-0812">Transmembrane</keyword>
<protein>
    <submittedName>
        <fullName evidence="6">Mucosal addressin cell adhesion molecule 1</fullName>
    </submittedName>
</protein>
<dbReference type="PANTHER" id="PTHR14162">
    <property type="entry name" value="MUCOSAL ADDRESSIN CELL ADHESION MOLECULE-1"/>
    <property type="match status" value="1"/>
</dbReference>
<dbReference type="PROSITE" id="PS50835">
    <property type="entry name" value="IG_LIKE"/>
    <property type="match status" value="1"/>
</dbReference>
<dbReference type="GeneID" id="132535511"/>
<dbReference type="Gene3D" id="2.60.40.10">
    <property type="entry name" value="Immunoglobulins"/>
    <property type="match status" value="2"/>
</dbReference>
<evidence type="ECO:0000313" key="5">
    <source>
        <dbReference type="Proteomes" id="UP001652624"/>
    </source>
</evidence>
<dbReference type="SUPFAM" id="SSF48726">
    <property type="entry name" value="Immunoglobulin"/>
    <property type="match status" value="2"/>
</dbReference>
<dbReference type="InterPro" id="IPR015169">
    <property type="entry name" value="Adhes-Ig-like"/>
</dbReference>
<evidence type="ECO:0000256" key="2">
    <source>
        <dbReference type="SAM" id="Phobius"/>
    </source>
</evidence>
<evidence type="ECO:0000256" key="1">
    <source>
        <dbReference type="SAM" id="MobiDB-lite"/>
    </source>
</evidence>
<sequence>MGQAGALLLLLLLLLLLALLREGRGAALHVEPPGPVVAVAAGASLMLTCRLACAERAAAVRWWGLDTNLGAMEPGERSSVLWVRAASPASAGTRVCRGSCGARSLQRSVQLQVFDFPDRLTASPAALAAGRDSEVACTARNVTPAHPGALTLSLLLEGRELAGALALGREEAEEPLPDAEEPLFSVTERWRLPPLPTPGPAALHCRATMRLPGVELSHLLAIPVLHSSTPHYPVLPDSTTKELLVTTPEATTILEATTWKGTTTSEATTPTPEATPGQGSTTHAGSPSPTPGNSSVAHCRPEIRRFPSPGGVELLCEATCGPSVAVHWTQAPGGLAAFPRQETGARAWLTLHWAGCTPEGWFQCRLDPGGHMASLYLTPETCSSPMPAGLWPGSLVLGLLLLLALLSRRRWSRCRRPR</sequence>
<dbReference type="InterPro" id="IPR037413">
    <property type="entry name" value="MADCAM1"/>
</dbReference>
<feature type="transmembrane region" description="Helical" evidence="2">
    <location>
        <begin position="388"/>
        <end position="406"/>
    </location>
</feature>
<keyword evidence="3" id="KW-0732">Signal</keyword>
<reference evidence="6" key="1">
    <citation type="submission" date="2025-08" db="UniProtKB">
        <authorList>
            <consortium name="RefSeq"/>
        </authorList>
    </citation>
    <scope>IDENTIFICATION</scope>
</reference>
<dbReference type="InterPro" id="IPR036179">
    <property type="entry name" value="Ig-like_dom_sf"/>
</dbReference>
<feature type="compositionally biased region" description="Low complexity" evidence="1">
    <location>
        <begin position="262"/>
        <end position="276"/>
    </location>
</feature>
<feature type="region of interest" description="Disordered" evidence="1">
    <location>
        <begin position="260"/>
        <end position="298"/>
    </location>
</feature>
<dbReference type="InterPro" id="IPR007110">
    <property type="entry name" value="Ig-like_dom"/>
</dbReference>
<dbReference type="RefSeq" id="XP_060037413.1">
    <property type="nucleotide sequence ID" value="XM_060181430.1"/>
</dbReference>